<dbReference type="GO" id="GO:0005829">
    <property type="term" value="C:cytosol"/>
    <property type="evidence" value="ECO:0007669"/>
    <property type="project" value="TreeGrafter"/>
</dbReference>
<protein>
    <submittedName>
        <fullName evidence="2">NADPH-dependent FMN reductase</fullName>
    </submittedName>
</protein>
<comment type="caution">
    <text evidence="2">The sequence shown here is derived from an EMBL/GenBank/DDBJ whole genome shotgun (WGS) entry which is preliminary data.</text>
</comment>
<evidence type="ECO:0000313" key="3">
    <source>
        <dbReference type="Proteomes" id="UP000269352"/>
    </source>
</evidence>
<organism evidence="2 3">
    <name type="scientific">Termititenax aidoneus</name>
    <dbReference type="NCBI Taxonomy" id="2218524"/>
    <lineage>
        <taxon>Bacteria</taxon>
        <taxon>Bacillati</taxon>
        <taxon>Candidatus Margulisiibacteriota</taxon>
        <taxon>Candidatus Termititenacia</taxon>
        <taxon>Candidatus Termititenacales</taxon>
        <taxon>Candidatus Termititenacaceae</taxon>
        <taxon>Candidatus Termititenax</taxon>
    </lineage>
</organism>
<dbReference type="GO" id="GO:0016491">
    <property type="term" value="F:oxidoreductase activity"/>
    <property type="evidence" value="ECO:0007669"/>
    <property type="project" value="InterPro"/>
</dbReference>
<proteinExistence type="predicted"/>
<gene>
    <name evidence="2" type="ORF">NO1_1456</name>
</gene>
<feature type="domain" description="NADPH-dependent FMN reductase-like" evidence="1">
    <location>
        <begin position="5"/>
        <end position="150"/>
    </location>
</feature>
<dbReference type="SUPFAM" id="SSF52218">
    <property type="entry name" value="Flavoproteins"/>
    <property type="match status" value="1"/>
</dbReference>
<dbReference type="EMBL" id="BGZN01000036">
    <property type="protein sequence ID" value="GBR74246.1"/>
    <property type="molecule type" value="Genomic_DNA"/>
</dbReference>
<keyword evidence="3" id="KW-1185">Reference proteome</keyword>
<dbReference type="PANTHER" id="PTHR30543:SF21">
    <property type="entry name" value="NAD(P)H-DEPENDENT FMN REDUCTASE LOT6"/>
    <property type="match status" value="1"/>
</dbReference>
<dbReference type="InterPro" id="IPR050712">
    <property type="entry name" value="NAD(P)H-dep_reductase"/>
</dbReference>
<evidence type="ECO:0000313" key="2">
    <source>
        <dbReference type="EMBL" id="GBR74246.1"/>
    </source>
</evidence>
<dbReference type="InterPro" id="IPR029039">
    <property type="entry name" value="Flavoprotein-like_sf"/>
</dbReference>
<dbReference type="InterPro" id="IPR005025">
    <property type="entry name" value="FMN_Rdtase-like_dom"/>
</dbReference>
<dbReference type="Proteomes" id="UP000269352">
    <property type="component" value="Unassembled WGS sequence"/>
</dbReference>
<sequence length="190" mass="20977">MSKLNIGVFVGSLRRESFSRKIAKAVAGLLPEDFQSKLVDIGGLSLYNQDEDTPETTPPAWVVFRQEVKALDGLLFVTPEYNRSVTPVLKNALDIASRPYGQNVWSGKPGVLISVSPGQLGAFGAYHHLQQTMAYLNIILLNQPEVYISNVPSLLDAKGEISNPQTQKFLQTFAAAFAQWVRLFPVKQTN</sequence>
<reference evidence="2 3" key="1">
    <citation type="journal article" date="2019" name="ISME J.">
        <title>Genome analyses of uncultured TG2/ZB3 bacteria in 'Margulisbacteria' specifically attached to ectosymbiotic spirochetes of protists in the termite gut.</title>
        <authorList>
            <person name="Utami Y.D."/>
            <person name="Kuwahara H."/>
            <person name="Igai K."/>
            <person name="Murakami T."/>
            <person name="Sugaya K."/>
            <person name="Morikawa T."/>
            <person name="Nagura Y."/>
            <person name="Yuki M."/>
            <person name="Deevong P."/>
            <person name="Inoue T."/>
            <person name="Kihara K."/>
            <person name="Lo N."/>
            <person name="Yamada A."/>
            <person name="Ohkuma M."/>
            <person name="Hongoh Y."/>
        </authorList>
    </citation>
    <scope>NUCLEOTIDE SEQUENCE [LARGE SCALE GENOMIC DNA]</scope>
    <source>
        <strain evidence="2">NkOx7-01</strain>
    </source>
</reference>
<accession>A0A388TCA5</accession>
<dbReference type="AlphaFoldDB" id="A0A388TCA5"/>
<evidence type="ECO:0000259" key="1">
    <source>
        <dbReference type="Pfam" id="PF03358"/>
    </source>
</evidence>
<dbReference type="Pfam" id="PF03358">
    <property type="entry name" value="FMN_red"/>
    <property type="match status" value="1"/>
</dbReference>
<dbReference type="GO" id="GO:0010181">
    <property type="term" value="F:FMN binding"/>
    <property type="evidence" value="ECO:0007669"/>
    <property type="project" value="TreeGrafter"/>
</dbReference>
<dbReference type="PANTHER" id="PTHR30543">
    <property type="entry name" value="CHROMATE REDUCTASE"/>
    <property type="match status" value="1"/>
</dbReference>
<name>A0A388TCA5_TERA1</name>
<dbReference type="Gene3D" id="3.40.50.360">
    <property type="match status" value="1"/>
</dbReference>